<dbReference type="Proteomes" id="UP000239209">
    <property type="component" value="Unassembled WGS sequence"/>
</dbReference>
<dbReference type="PROSITE" id="PS50943">
    <property type="entry name" value="HTH_CROC1"/>
    <property type="match status" value="1"/>
</dbReference>
<dbReference type="Pfam" id="PF13560">
    <property type="entry name" value="HTH_31"/>
    <property type="match status" value="1"/>
</dbReference>
<name>A0A2T0REQ5_9ACTN</name>
<evidence type="ECO:0000259" key="1">
    <source>
        <dbReference type="PROSITE" id="PS50943"/>
    </source>
</evidence>
<comment type="caution">
    <text evidence="2">The sequence shown here is derived from an EMBL/GenBank/DDBJ whole genome shotgun (WGS) entry which is preliminary data.</text>
</comment>
<dbReference type="GO" id="GO:0003677">
    <property type="term" value="F:DNA binding"/>
    <property type="evidence" value="ECO:0007669"/>
    <property type="project" value="InterPro"/>
</dbReference>
<evidence type="ECO:0000313" key="2">
    <source>
        <dbReference type="EMBL" id="PRY19643.1"/>
    </source>
</evidence>
<dbReference type="CDD" id="cd00093">
    <property type="entry name" value="HTH_XRE"/>
    <property type="match status" value="1"/>
</dbReference>
<accession>A0A2T0REQ5</accession>
<dbReference type="InterPro" id="IPR041413">
    <property type="entry name" value="MLTR_LBD"/>
</dbReference>
<sequence>MDIRAEVSSFLRSRRDKITPEQAGVQSYGERRVPGLRRNEVAQLAGVSADYYTRLERGNLGGVSEGVLDALARALQLDEIEQAHLRHLARTAALPRSRVSKRAAAPAVRPSVARMIEGMPGMPAYVHNNGFDVLAANSLGRALFTDLYADPACEENMARFVFLNPAARHFFADYDRIARSTVGHFRAEAAKNPYDRRMSNVIGELSTRSDTFRVLWGSHDVYAFRGGSKRFRHPVVGELTLDFEALPLPDDSGLQVSVYNAEPGSADADALTLLAGWAVTIEGTADGSPAGR</sequence>
<dbReference type="Pfam" id="PF17765">
    <property type="entry name" value="MLTR_LBD"/>
    <property type="match status" value="1"/>
</dbReference>
<reference evidence="2 3" key="1">
    <citation type="submission" date="2018-03" db="EMBL/GenBank/DDBJ databases">
        <title>Genomic Encyclopedia of Archaeal and Bacterial Type Strains, Phase II (KMG-II): from individual species to whole genera.</title>
        <authorList>
            <person name="Goeker M."/>
        </authorList>
    </citation>
    <scope>NUCLEOTIDE SEQUENCE [LARGE SCALE GENOMIC DNA]</scope>
    <source>
        <strain evidence="2 3">DSM 45348</strain>
    </source>
</reference>
<dbReference type="PANTHER" id="PTHR35010">
    <property type="entry name" value="BLL4672 PROTEIN-RELATED"/>
    <property type="match status" value="1"/>
</dbReference>
<organism evidence="2 3">
    <name type="scientific">Pseudosporangium ferrugineum</name>
    <dbReference type="NCBI Taxonomy" id="439699"/>
    <lineage>
        <taxon>Bacteria</taxon>
        <taxon>Bacillati</taxon>
        <taxon>Actinomycetota</taxon>
        <taxon>Actinomycetes</taxon>
        <taxon>Micromonosporales</taxon>
        <taxon>Micromonosporaceae</taxon>
        <taxon>Pseudosporangium</taxon>
    </lineage>
</organism>
<gene>
    <name evidence="2" type="ORF">CLV70_13021</name>
</gene>
<proteinExistence type="predicted"/>
<dbReference type="RefSeq" id="WP_106130974.1">
    <property type="nucleotide sequence ID" value="NZ_PVZG01000030.1"/>
</dbReference>
<dbReference type="AlphaFoldDB" id="A0A2T0REQ5"/>
<dbReference type="OrthoDB" id="4790304at2"/>
<dbReference type="InterPro" id="IPR010982">
    <property type="entry name" value="Lambda_DNA-bd_dom_sf"/>
</dbReference>
<dbReference type="Gene3D" id="1.10.260.40">
    <property type="entry name" value="lambda repressor-like DNA-binding domains"/>
    <property type="match status" value="1"/>
</dbReference>
<evidence type="ECO:0000313" key="3">
    <source>
        <dbReference type="Proteomes" id="UP000239209"/>
    </source>
</evidence>
<dbReference type="SUPFAM" id="SSF47413">
    <property type="entry name" value="lambda repressor-like DNA-binding domains"/>
    <property type="match status" value="1"/>
</dbReference>
<dbReference type="InterPro" id="IPR001387">
    <property type="entry name" value="Cro/C1-type_HTH"/>
</dbReference>
<feature type="domain" description="HTH cro/C1-type" evidence="1">
    <location>
        <begin position="35"/>
        <end position="82"/>
    </location>
</feature>
<dbReference type="PANTHER" id="PTHR35010:SF2">
    <property type="entry name" value="BLL4672 PROTEIN"/>
    <property type="match status" value="1"/>
</dbReference>
<dbReference type="SMART" id="SM00530">
    <property type="entry name" value="HTH_XRE"/>
    <property type="match status" value="1"/>
</dbReference>
<protein>
    <submittedName>
        <fullName evidence="2">Helix-turn-helix protein</fullName>
    </submittedName>
</protein>
<keyword evidence="3" id="KW-1185">Reference proteome</keyword>
<dbReference type="Gene3D" id="3.30.450.180">
    <property type="match status" value="1"/>
</dbReference>
<dbReference type="EMBL" id="PVZG01000030">
    <property type="protein sequence ID" value="PRY19643.1"/>
    <property type="molecule type" value="Genomic_DNA"/>
</dbReference>